<keyword evidence="3" id="KW-1185">Reference proteome</keyword>
<proteinExistence type="predicted"/>
<dbReference type="AlphaFoldDB" id="A0A0V1GCR3"/>
<feature type="region of interest" description="Disordered" evidence="1">
    <location>
        <begin position="16"/>
        <end position="41"/>
    </location>
</feature>
<evidence type="ECO:0000313" key="2">
    <source>
        <dbReference type="EMBL" id="KRY96065.1"/>
    </source>
</evidence>
<evidence type="ECO:0000313" key="3">
    <source>
        <dbReference type="Proteomes" id="UP000055024"/>
    </source>
</evidence>
<dbReference type="Proteomes" id="UP000055024">
    <property type="component" value="Unassembled WGS sequence"/>
</dbReference>
<reference evidence="2 3" key="1">
    <citation type="submission" date="2015-01" db="EMBL/GenBank/DDBJ databases">
        <title>Evolution of Trichinella species and genotypes.</title>
        <authorList>
            <person name="Korhonen P.K."/>
            <person name="Edoardo P."/>
            <person name="Giuseppe L.R."/>
            <person name="Gasser R.B."/>
        </authorList>
    </citation>
    <scope>NUCLEOTIDE SEQUENCE [LARGE SCALE GENOMIC DNA]</scope>
    <source>
        <strain evidence="2">ISS1029</strain>
    </source>
</reference>
<evidence type="ECO:0000256" key="1">
    <source>
        <dbReference type="SAM" id="MobiDB-lite"/>
    </source>
</evidence>
<comment type="caution">
    <text evidence="2">The sequence shown here is derived from an EMBL/GenBank/DDBJ whole genome shotgun (WGS) entry which is preliminary data.</text>
</comment>
<feature type="compositionally biased region" description="Polar residues" evidence="1">
    <location>
        <begin position="19"/>
        <end position="31"/>
    </location>
</feature>
<sequence length="41" mass="4563">MEVVFALLGPHIDDKPLHSAQTNRSTNSGIRTSGRFHCQLK</sequence>
<accession>A0A0V1GCR3</accession>
<organism evidence="2 3">
    <name type="scientific">Trichinella zimbabwensis</name>
    <dbReference type="NCBI Taxonomy" id="268475"/>
    <lineage>
        <taxon>Eukaryota</taxon>
        <taxon>Metazoa</taxon>
        <taxon>Ecdysozoa</taxon>
        <taxon>Nematoda</taxon>
        <taxon>Enoplea</taxon>
        <taxon>Dorylaimia</taxon>
        <taxon>Trichinellida</taxon>
        <taxon>Trichinellidae</taxon>
        <taxon>Trichinella</taxon>
    </lineage>
</organism>
<protein>
    <submittedName>
        <fullName evidence="2">Uncharacterized protein</fullName>
    </submittedName>
</protein>
<gene>
    <name evidence="2" type="ORF">T11_6206</name>
</gene>
<name>A0A0V1GCR3_9BILA</name>
<dbReference type="EMBL" id="JYDP01003171">
    <property type="protein sequence ID" value="KRY96065.1"/>
    <property type="molecule type" value="Genomic_DNA"/>
</dbReference>